<dbReference type="RefSeq" id="WP_096409543.1">
    <property type="nucleotide sequence ID" value="NZ_AP017372.2"/>
</dbReference>
<reference evidence="2" key="2">
    <citation type="submission" date="2016-02" db="EMBL/GenBank/DDBJ databases">
        <title>Halorhodospira halochloris DSM-1059 complete genome, version 2.</title>
        <authorList>
            <person name="Tsukatani Y."/>
        </authorList>
    </citation>
    <scope>NUCLEOTIDE SEQUENCE</scope>
    <source>
        <strain evidence="2">DSM 1059</strain>
    </source>
</reference>
<protein>
    <submittedName>
        <fullName evidence="2">Uncharacterized protein</fullName>
    </submittedName>
</protein>
<dbReference type="EMBL" id="AP017372">
    <property type="protein sequence ID" value="BAU58132.1"/>
    <property type="molecule type" value="Genomic_DNA"/>
</dbReference>
<gene>
    <name evidence="3" type="ORF">HH1059_14250</name>
    <name evidence="2" type="ORF">HH1059_17640</name>
</gene>
<reference evidence="4" key="1">
    <citation type="submission" date="2016-02" db="EMBL/GenBank/DDBJ databases">
        <title>Halorhodospira halochloris DSM-1059 complete genome sequence.</title>
        <authorList>
            <person name="Tsukatani Y."/>
        </authorList>
    </citation>
    <scope>NUCLEOTIDE SEQUENCE [LARGE SCALE GENOMIC DNA]</scope>
    <source>
        <strain evidence="4">DSM-1059</strain>
    </source>
</reference>
<evidence type="ECO:0000313" key="3">
    <source>
        <dbReference type="EMBL" id="BBE11081.1"/>
    </source>
</evidence>
<keyword evidence="4" id="KW-1185">Reference proteome</keyword>
<accession>A0A0X8X9T6</accession>
<dbReference type="EMBL" id="AP017372">
    <property type="protein sequence ID" value="BBE11081.1"/>
    <property type="molecule type" value="Genomic_DNA"/>
</dbReference>
<sequence>MPKTNAQRQQAYRQRHLKGFDDEQQMLERINMMIHHRAKIGLKRLAHYYGVTQRAFLEQIIEDATEQVLKTLDGAQQNDFYDMKITLRSNEGGEVTNTTQNVAELTDRDRSE</sequence>
<dbReference type="Proteomes" id="UP000218890">
    <property type="component" value="Chromosome"/>
</dbReference>
<name>A0A0X8X9T6_HALHR</name>
<dbReference type="KEGG" id="hhk:HH1059_14250"/>
<evidence type="ECO:0000313" key="2">
    <source>
        <dbReference type="EMBL" id="BAU58132.1"/>
    </source>
</evidence>
<evidence type="ECO:0000256" key="1">
    <source>
        <dbReference type="SAM" id="MobiDB-lite"/>
    </source>
</evidence>
<dbReference type="AlphaFoldDB" id="A0A0X8X9T6"/>
<proteinExistence type="predicted"/>
<dbReference type="KEGG" id="hhk:HH1059_17640"/>
<feature type="region of interest" description="Disordered" evidence="1">
    <location>
        <begin position="92"/>
        <end position="112"/>
    </location>
</feature>
<evidence type="ECO:0000313" key="4">
    <source>
        <dbReference type="Proteomes" id="UP000218890"/>
    </source>
</evidence>
<dbReference type="OrthoDB" id="9101168at2"/>
<organism evidence="2 4">
    <name type="scientific">Halorhodospira halochloris</name>
    <name type="common">Ectothiorhodospira halochloris</name>
    <dbReference type="NCBI Taxonomy" id="1052"/>
    <lineage>
        <taxon>Bacteria</taxon>
        <taxon>Pseudomonadati</taxon>
        <taxon>Pseudomonadota</taxon>
        <taxon>Gammaproteobacteria</taxon>
        <taxon>Chromatiales</taxon>
        <taxon>Ectothiorhodospiraceae</taxon>
        <taxon>Halorhodospira</taxon>
    </lineage>
</organism>